<name>A0A8C5H7X5_GOUWI</name>
<protein>
    <recommendedName>
        <fullName evidence="2">Coiled-coil protein 142 C-terminal domain-containing protein</fullName>
    </recommendedName>
</protein>
<gene>
    <name evidence="3" type="primary">ccdc142</name>
</gene>
<keyword evidence="4" id="KW-1185">Reference proteome</keyword>
<dbReference type="Ensembl" id="ENSGWIT00000044210.1">
    <property type="protein sequence ID" value="ENSGWIP00000040698.1"/>
    <property type="gene ID" value="ENSGWIG00000020545.1"/>
</dbReference>
<reference evidence="3" key="2">
    <citation type="submission" date="2025-08" db="UniProtKB">
        <authorList>
            <consortium name="Ensembl"/>
        </authorList>
    </citation>
    <scope>IDENTIFICATION</scope>
</reference>
<organism evidence="3 4">
    <name type="scientific">Gouania willdenowi</name>
    <name type="common">Blunt-snouted clingfish</name>
    <name type="synonym">Lepadogaster willdenowi</name>
    <dbReference type="NCBI Taxonomy" id="441366"/>
    <lineage>
        <taxon>Eukaryota</taxon>
        <taxon>Metazoa</taxon>
        <taxon>Chordata</taxon>
        <taxon>Craniata</taxon>
        <taxon>Vertebrata</taxon>
        <taxon>Euteleostomi</taxon>
        <taxon>Actinopterygii</taxon>
        <taxon>Neopterygii</taxon>
        <taxon>Teleostei</taxon>
        <taxon>Neoteleostei</taxon>
        <taxon>Acanthomorphata</taxon>
        <taxon>Ovalentaria</taxon>
        <taxon>Blenniimorphae</taxon>
        <taxon>Blenniiformes</taxon>
        <taxon>Gobiesocoidei</taxon>
        <taxon>Gobiesocidae</taxon>
        <taxon>Gobiesocinae</taxon>
        <taxon>Gouania</taxon>
    </lineage>
</organism>
<reference evidence="3" key="3">
    <citation type="submission" date="2025-09" db="UniProtKB">
        <authorList>
            <consortium name="Ensembl"/>
        </authorList>
    </citation>
    <scope>IDENTIFICATION</scope>
</reference>
<proteinExistence type="predicted"/>
<feature type="domain" description="Coiled-coil protein 142 C-terminal" evidence="2">
    <location>
        <begin position="397"/>
        <end position="669"/>
    </location>
</feature>
<evidence type="ECO:0000313" key="3">
    <source>
        <dbReference type="Ensembl" id="ENSGWIP00000040698.1"/>
    </source>
</evidence>
<feature type="region of interest" description="Disordered" evidence="1">
    <location>
        <begin position="666"/>
        <end position="687"/>
    </location>
</feature>
<dbReference type="PANTHER" id="PTHR21436">
    <property type="entry name" value="COILED-COIL DOMAIN-CONTAINING PROTEIN 142"/>
    <property type="match status" value="1"/>
</dbReference>
<evidence type="ECO:0000313" key="4">
    <source>
        <dbReference type="Proteomes" id="UP000694680"/>
    </source>
</evidence>
<evidence type="ECO:0000256" key="1">
    <source>
        <dbReference type="SAM" id="MobiDB-lite"/>
    </source>
</evidence>
<sequence>RQTQSIVLSKLGKKACVKVPPAEGGVPVLAVSPFLQEHYSALCRLLQQRSMLLFVHEYSRRVHLAAAYIFRLQHLLEHQLKVSNGQSRAEQAASGHLLANSEELRVHLNHWPCLLSKVHSDPNLRPALVQLTGRLKEIQQTLDSLAVQAIVVMEHYIHATLCVLAQSDLELVPREVLEDTLCGTNLYNQAVEELRTQRGVFQQRTLVLQQTHCSTLSSCLPKTKKHLLSEFSVSEIIDILAQHHAKKVAKQLHSWIYVQVTALYSNHTLTCRVPTSHSHTGSPSEPLQTVSSCPTSCRPPAALPLFIVGQTDPASVQLLFQVLVSSSDLLIPLVSHRPTPRGLTEPLTNPAAENLKAKVNTSILSSPADDQTDSQDVSEVRTMFNKDLEEEQVHQEWTEQQTPRSVSLVLASLQLANIWVMSKAQQFLSSWNLNKFLLITQGDLKMLVHHTDSLVLSLDGDHHSTFTNHNHILLSRQQEALSHVVSELQTFSSLVLKNFSRDCKRMSGEIFKRTMPTAGHWRPGHRTGLPRSPSEYVSLAAQSVIGQVLEGVAPLPDDARVQALSITMTAFMEAWMEHILKQKIKFSVQGALQLKEDFDSIREMIQADRYGLSAELHQRLLSLRVFQQVDSAVVCLLQQPQAKPYLQSRTWESFSQCCDMEGEQLSDPSAITTDLPPLEPSNSAEPYLAPSTALNAAQQQWLDLRIQNNSRRWRLPGLQCLSKSEP</sequence>
<dbReference type="Proteomes" id="UP000694680">
    <property type="component" value="Chromosome 10"/>
</dbReference>
<dbReference type="InterPro" id="IPR055350">
    <property type="entry name" value="CCDC142_C"/>
</dbReference>
<reference evidence="3" key="1">
    <citation type="submission" date="2020-06" db="EMBL/GenBank/DDBJ databases">
        <authorList>
            <consortium name="Wellcome Sanger Institute Data Sharing"/>
        </authorList>
    </citation>
    <scope>NUCLEOTIDE SEQUENCE [LARGE SCALE GENOMIC DNA]</scope>
</reference>
<dbReference type="InterPro" id="IPR026700">
    <property type="entry name" value="CCDC142"/>
</dbReference>
<dbReference type="AlphaFoldDB" id="A0A8C5H7X5"/>
<evidence type="ECO:0000259" key="2">
    <source>
        <dbReference type="Pfam" id="PF14923"/>
    </source>
</evidence>
<accession>A0A8C5H7X5</accession>
<dbReference type="Pfam" id="PF14923">
    <property type="entry name" value="CCDC142"/>
    <property type="match status" value="1"/>
</dbReference>
<dbReference type="PANTHER" id="PTHR21436:SF2">
    <property type="entry name" value="COILED-COIL DOMAIN-CONTAINING PROTEIN 142"/>
    <property type="match status" value="1"/>
</dbReference>